<keyword evidence="2" id="KW-0808">Transferase</keyword>
<name>A0A0J1HI80_9GAMM</name>
<reference evidence="2 3" key="1">
    <citation type="submission" date="2015-05" db="EMBL/GenBank/DDBJ databases">
        <title>Photobacterium galathea sp. nov.</title>
        <authorList>
            <person name="Machado H."/>
            <person name="Gram L."/>
        </authorList>
    </citation>
    <scope>NUCLEOTIDE SEQUENCE [LARGE SCALE GENOMIC DNA]</scope>
    <source>
        <strain evidence="2 3">DSM 22954</strain>
    </source>
</reference>
<evidence type="ECO:0000259" key="1">
    <source>
        <dbReference type="PROSITE" id="PS51833"/>
    </source>
</evidence>
<dbReference type="STRING" id="320778.ABT57_00625"/>
<keyword evidence="3" id="KW-1185">Reference proteome</keyword>
<feature type="domain" description="HDOD" evidence="1">
    <location>
        <begin position="200"/>
        <end position="387"/>
    </location>
</feature>
<dbReference type="OrthoDB" id="9804751at2"/>
<dbReference type="SUPFAM" id="SSF141868">
    <property type="entry name" value="EAL domain-like"/>
    <property type="match status" value="1"/>
</dbReference>
<dbReference type="InterPro" id="IPR013976">
    <property type="entry name" value="HDOD"/>
</dbReference>
<gene>
    <name evidence="2" type="ORF">ABT57_00625</name>
</gene>
<dbReference type="InterPro" id="IPR052340">
    <property type="entry name" value="RNase_Y/CdgJ"/>
</dbReference>
<dbReference type="GO" id="GO:0016301">
    <property type="term" value="F:kinase activity"/>
    <property type="evidence" value="ECO:0007669"/>
    <property type="project" value="UniProtKB-KW"/>
</dbReference>
<dbReference type="PANTHER" id="PTHR33525">
    <property type="match status" value="1"/>
</dbReference>
<evidence type="ECO:0000313" key="3">
    <source>
        <dbReference type="Proteomes" id="UP000035909"/>
    </source>
</evidence>
<dbReference type="AlphaFoldDB" id="A0A0J1HI80"/>
<dbReference type="PIRSF" id="PIRSF003180">
    <property type="entry name" value="DiGMPpdiest_YuxH"/>
    <property type="match status" value="1"/>
</dbReference>
<evidence type="ECO:0000313" key="2">
    <source>
        <dbReference type="EMBL" id="KLV11300.1"/>
    </source>
</evidence>
<comment type="caution">
    <text evidence="2">The sequence shown here is derived from an EMBL/GenBank/DDBJ whole genome shotgun (WGS) entry which is preliminary data.</text>
</comment>
<proteinExistence type="predicted"/>
<dbReference type="EMBL" id="LDOU01000002">
    <property type="protein sequence ID" value="KLV11300.1"/>
    <property type="molecule type" value="Genomic_DNA"/>
</dbReference>
<dbReference type="RefSeq" id="WP_047883259.1">
    <property type="nucleotide sequence ID" value="NZ_CP071325.1"/>
</dbReference>
<dbReference type="Gene3D" id="3.20.20.450">
    <property type="entry name" value="EAL domain"/>
    <property type="match status" value="1"/>
</dbReference>
<dbReference type="PROSITE" id="PS51833">
    <property type="entry name" value="HDOD"/>
    <property type="match status" value="1"/>
</dbReference>
<dbReference type="PATRIC" id="fig|320778.3.peg.130"/>
<dbReference type="SUPFAM" id="SSF109604">
    <property type="entry name" value="HD-domain/PDEase-like"/>
    <property type="match status" value="1"/>
</dbReference>
<sequence length="409" mass="47026">MNSYLARQPVLNRNKETIGYELLFRDGPQNCFPDVGDEQATHRLLTDNFLSAGTSEVTAGKIAFINFPQSSLIKRTPLIFPKRSFIIEVLESCEPNDDLLLAIQELHQKGYTLALDDFIPTAEWNRFLPFVHIIKFDIRATPIAKAGFFIRRHREQGSKLLFLAEKVETYDEYQAAKQAGFDLFQGFFFSRPEMVQRKTLNPYALTTLRLFSEISQPVVDFDKVERIIASDVSLSYKLLHHVNCMTYTRAKPISSFKQALVYLGEEKLRHFITFVATAHVMEDKPMSLYHLSLQRAWFCERLSMNFPGQIDKNQAFLTGLFSLLDSILDQPIEVLVEQLPLPAQVHQALIKQQGHLGGVLRLVKAYDEANWPQVQRLCQLLGLDESIVAERYMESLKWSADFEQNMPKN</sequence>
<dbReference type="Pfam" id="PF08668">
    <property type="entry name" value="HDOD"/>
    <property type="match status" value="1"/>
</dbReference>
<dbReference type="InterPro" id="IPR001633">
    <property type="entry name" value="EAL_dom"/>
</dbReference>
<dbReference type="PANTHER" id="PTHR33525:SF4">
    <property type="entry name" value="CYCLIC DI-GMP PHOSPHODIESTERASE CDGJ"/>
    <property type="match status" value="1"/>
</dbReference>
<dbReference type="Gene3D" id="1.10.3210.10">
    <property type="entry name" value="Hypothetical protein af1432"/>
    <property type="match status" value="1"/>
</dbReference>
<accession>A0A0J1HI80</accession>
<dbReference type="Proteomes" id="UP000035909">
    <property type="component" value="Unassembled WGS sequence"/>
</dbReference>
<organism evidence="2 3">
    <name type="scientific">Photobacterium ganghwense</name>
    <dbReference type="NCBI Taxonomy" id="320778"/>
    <lineage>
        <taxon>Bacteria</taxon>
        <taxon>Pseudomonadati</taxon>
        <taxon>Pseudomonadota</taxon>
        <taxon>Gammaproteobacteria</taxon>
        <taxon>Vibrionales</taxon>
        <taxon>Vibrionaceae</taxon>
        <taxon>Photobacterium</taxon>
    </lineage>
</organism>
<dbReference type="InterPro" id="IPR014408">
    <property type="entry name" value="dGMP_Pdiesterase_EAL/HD-GYP"/>
</dbReference>
<keyword evidence="2" id="KW-0418">Kinase</keyword>
<dbReference type="Pfam" id="PF00563">
    <property type="entry name" value="EAL"/>
    <property type="match status" value="1"/>
</dbReference>
<protein>
    <submittedName>
        <fullName evidence="2">Histidine kinase</fullName>
    </submittedName>
</protein>
<dbReference type="InterPro" id="IPR035919">
    <property type="entry name" value="EAL_sf"/>
</dbReference>